<name>A0ACC3TBB8_LIPKO</name>
<proteinExistence type="predicted"/>
<evidence type="ECO:0000313" key="1">
    <source>
        <dbReference type="EMBL" id="KAK9240187.1"/>
    </source>
</evidence>
<organism evidence="1 2">
    <name type="scientific">Lipomyces kononenkoae</name>
    <name type="common">Yeast</name>
    <dbReference type="NCBI Taxonomy" id="34357"/>
    <lineage>
        <taxon>Eukaryota</taxon>
        <taxon>Fungi</taxon>
        <taxon>Dikarya</taxon>
        <taxon>Ascomycota</taxon>
        <taxon>Saccharomycotina</taxon>
        <taxon>Lipomycetes</taxon>
        <taxon>Lipomycetales</taxon>
        <taxon>Lipomycetaceae</taxon>
        <taxon>Lipomyces</taxon>
    </lineage>
</organism>
<keyword evidence="2" id="KW-1185">Reference proteome</keyword>
<sequence length="179" mass="19770">MVRGAMSPVKPRILYDGEESPHAGNRLAKARVPSGAFTQMSQSQINQIKETFTMLDNDRDSVVGASDLEQMLTYLGQYPSSETISDMMARMPSPLQFPSYLTAMSSILCQFSSKEELTTAFSAFDDDDSGQADSQELRDALIEAGVSAADIDKCFKPYIKFSLGKERLLYKDLVNSLIV</sequence>
<dbReference type="Proteomes" id="UP001433508">
    <property type="component" value="Unassembled WGS sequence"/>
</dbReference>
<gene>
    <name evidence="1" type="ORF">V1525DRAFT_354546</name>
</gene>
<dbReference type="EMBL" id="MU971341">
    <property type="protein sequence ID" value="KAK9240187.1"/>
    <property type="molecule type" value="Genomic_DNA"/>
</dbReference>
<accession>A0ACC3TBB8</accession>
<evidence type="ECO:0000313" key="2">
    <source>
        <dbReference type="Proteomes" id="UP001433508"/>
    </source>
</evidence>
<comment type="caution">
    <text evidence="1">The sequence shown here is derived from an EMBL/GenBank/DDBJ whole genome shotgun (WGS) entry which is preliminary data.</text>
</comment>
<protein>
    <submittedName>
        <fullName evidence="1">Uncharacterized protein</fullName>
    </submittedName>
</protein>
<reference evidence="2" key="1">
    <citation type="journal article" date="2024" name="Front. Bioeng. Biotechnol.">
        <title>Genome-scale model development and genomic sequencing of the oleaginous clade Lipomyces.</title>
        <authorList>
            <person name="Czajka J.J."/>
            <person name="Han Y."/>
            <person name="Kim J."/>
            <person name="Mondo S.J."/>
            <person name="Hofstad B.A."/>
            <person name="Robles A."/>
            <person name="Haridas S."/>
            <person name="Riley R."/>
            <person name="LaButti K."/>
            <person name="Pangilinan J."/>
            <person name="Andreopoulos W."/>
            <person name="Lipzen A."/>
            <person name="Yan J."/>
            <person name="Wang M."/>
            <person name="Ng V."/>
            <person name="Grigoriev I.V."/>
            <person name="Spatafora J.W."/>
            <person name="Magnuson J.K."/>
            <person name="Baker S.E."/>
            <person name="Pomraning K.R."/>
        </authorList>
    </citation>
    <scope>NUCLEOTIDE SEQUENCE [LARGE SCALE GENOMIC DNA]</scope>
    <source>
        <strain evidence="2">CBS 7786</strain>
    </source>
</reference>